<feature type="chain" id="PRO_5042915896" description="Secreted protein" evidence="2">
    <location>
        <begin position="25"/>
        <end position="106"/>
    </location>
</feature>
<feature type="non-terminal residue" evidence="3">
    <location>
        <position position="106"/>
    </location>
</feature>
<evidence type="ECO:0008006" key="5">
    <source>
        <dbReference type="Google" id="ProtNLM"/>
    </source>
</evidence>
<dbReference type="Proteomes" id="UP001328107">
    <property type="component" value="Unassembled WGS sequence"/>
</dbReference>
<feature type="signal peptide" evidence="2">
    <location>
        <begin position="1"/>
        <end position="24"/>
    </location>
</feature>
<accession>A0AAN5I876</accession>
<evidence type="ECO:0000313" key="4">
    <source>
        <dbReference type="Proteomes" id="UP001328107"/>
    </source>
</evidence>
<feature type="transmembrane region" description="Helical" evidence="1">
    <location>
        <begin position="59"/>
        <end position="78"/>
    </location>
</feature>
<gene>
    <name evidence="3" type="ORF">PMAYCL1PPCAC_24106</name>
</gene>
<keyword evidence="4" id="KW-1185">Reference proteome</keyword>
<keyword evidence="1" id="KW-1133">Transmembrane helix</keyword>
<evidence type="ECO:0000256" key="2">
    <source>
        <dbReference type="SAM" id="SignalP"/>
    </source>
</evidence>
<comment type="caution">
    <text evidence="3">The sequence shown here is derived from an EMBL/GenBank/DDBJ whole genome shotgun (WGS) entry which is preliminary data.</text>
</comment>
<keyword evidence="2" id="KW-0732">Signal</keyword>
<reference evidence="4" key="1">
    <citation type="submission" date="2022-10" db="EMBL/GenBank/DDBJ databases">
        <title>Genome assembly of Pristionchus species.</title>
        <authorList>
            <person name="Yoshida K."/>
            <person name="Sommer R.J."/>
        </authorList>
    </citation>
    <scope>NUCLEOTIDE SEQUENCE [LARGE SCALE GENOMIC DNA]</scope>
    <source>
        <strain evidence="4">RS5460</strain>
    </source>
</reference>
<organism evidence="3 4">
    <name type="scientific">Pristionchus mayeri</name>
    <dbReference type="NCBI Taxonomy" id="1317129"/>
    <lineage>
        <taxon>Eukaryota</taxon>
        <taxon>Metazoa</taxon>
        <taxon>Ecdysozoa</taxon>
        <taxon>Nematoda</taxon>
        <taxon>Chromadorea</taxon>
        <taxon>Rhabditida</taxon>
        <taxon>Rhabditina</taxon>
        <taxon>Diplogasteromorpha</taxon>
        <taxon>Diplogasteroidea</taxon>
        <taxon>Neodiplogasteridae</taxon>
        <taxon>Pristionchus</taxon>
    </lineage>
</organism>
<evidence type="ECO:0000313" key="3">
    <source>
        <dbReference type="EMBL" id="GMR53911.1"/>
    </source>
</evidence>
<evidence type="ECO:0000256" key="1">
    <source>
        <dbReference type="SAM" id="Phobius"/>
    </source>
</evidence>
<feature type="non-terminal residue" evidence="3">
    <location>
        <position position="1"/>
    </location>
</feature>
<protein>
    <recommendedName>
        <fullName evidence="5">Secreted protein</fullName>
    </recommendedName>
</protein>
<dbReference type="EMBL" id="BTRK01000005">
    <property type="protein sequence ID" value="GMR53911.1"/>
    <property type="molecule type" value="Genomic_DNA"/>
</dbReference>
<keyword evidence="1" id="KW-0812">Transmembrane</keyword>
<keyword evidence="1" id="KW-0472">Membrane</keyword>
<dbReference type="AlphaFoldDB" id="A0AAN5I876"/>
<sequence>ILLRILLFIFFILTHFLLLLQCRSTVFSDCRTPLTSLFRFTVTADSFIVFLSDFRDKEVFSLVILFFDIGLFRFRLLLSSDFAFVFVEFRFTETRDSLFPFEGAIL</sequence>
<name>A0AAN5I876_9BILA</name>
<proteinExistence type="predicted"/>